<dbReference type="CDD" id="cd04301">
    <property type="entry name" value="NAT_SF"/>
    <property type="match status" value="1"/>
</dbReference>
<keyword evidence="1 4" id="KW-0808">Transferase</keyword>
<proteinExistence type="predicted"/>
<dbReference type="InterPro" id="IPR050680">
    <property type="entry name" value="YpeA/RimI_acetyltransf"/>
</dbReference>
<dbReference type="InterPro" id="IPR000182">
    <property type="entry name" value="GNAT_dom"/>
</dbReference>
<protein>
    <submittedName>
        <fullName evidence="4">GNAT family N-acetyltransferase</fullName>
        <ecNumber evidence="4">2.3.1.-</ecNumber>
    </submittedName>
</protein>
<evidence type="ECO:0000256" key="2">
    <source>
        <dbReference type="ARBA" id="ARBA00023315"/>
    </source>
</evidence>
<dbReference type="EMBL" id="JAGTUF010000015">
    <property type="protein sequence ID" value="MBR9972964.1"/>
    <property type="molecule type" value="Genomic_DNA"/>
</dbReference>
<evidence type="ECO:0000256" key="1">
    <source>
        <dbReference type="ARBA" id="ARBA00022679"/>
    </source>
</evidence>
<organism evidence="4 5">
    <name type="scientific">Magnetospirillum sulfuroxidans</name>
    <dbReference type="NCBI Taxonomy" id="611300"/>
    <lineage>
        <taxon>Bacteria</taxon>
        <taxon>Pseudomonadati</taxon>
        <taxon>Pseudomonadota</taxon>
        <taxon>Alphaproteobacteria</taxon>
        <taxon>Rhodospirillales</taxon>
        <taxon>Rhodospirillaceae</taxon>
        <taxon>Magnetospirillum</taxon>
    </lineage>
</organism>
<keyword evidence="2 4" id="KW-0012">Acyltransferase</keyword>
<dbReference type="Pfam" id="PF00583">
    <property type="entry name" value="Acetyltransf_1"/>
    <property type="match status" value="1"/>
</dbReference>
<accession>A0ABS5IF60</accession>
<dbReference type="InterPro" id="IPR016181">
    <property type="entry name" value="Acyl_CoA_acyltransferase"/>
</dbReference>
<dbReference type="PROSITE" id="PS51186">
    <property type="entry name" value="GNAT"/>
    <property type="match status" value="1"/>
</dbReference>
<dbReference type="PANTHER" id="PTHR43420">
    <property type="entry name" value="ACETYLTRANSFERASE"/>
    <property type="match status" value="1"/>
</dbReference>
<dbReference type="GO" id="GO:0016746">
    <property type="term" value="F:acyltransferase activity"/>
    <property type="evidence" value="ECO:0007669"/>
    <property type="project" value="UniProtKB-KW"/>
</dbReference>
<name>A0ABS5IF60_9PROT</name>
<comment type="caution">
    <text evidence="4">The sequence shown here is derived from an EMBL/GenBank/DDBJ whole genome shotgun (WGS) entry which is preliminary data.</text>
</comment>
<evidence type="ECO:0000259" key="3">
    <source>
        <dbReference type="PROSITE" id="PS51186"/>
    </source>
</evidence>
<gene>
    <name evidence="4" type="ORF">KEC16_14665</name>
</gene>
<feature type="domain" description="N-acetyltransferase" evidence="3">
    <location>
        <begin position="2"/>
        <end position="153"/>
    </location>
</feature>
<dbReference type="Gene3D" id="3.40.630.30">
    <property type="match status" value="1"/>
</dbReference>
<evidence type="ECO:0000313" key="5">
    <source>
        <dbReference type="Proteomes" id="UP000680714"/>
    </source>
</evidence>
<keyword evidence="5" id="KW-1185">Reference proteome</keyword>
<reference evidence="4 5" key="1">
    <citation type="submission" date="2021-04" db="EMBL/GenBank/DDBJ databases">
        <title>Magnetospirillum sulfuroxidans sp. nov., a facultative chemolithoautotrophic sulfur-oxidizing alphaproteobacterium isolated from freshwater sediment and proposals for Paramagetospirillum gen. nov., and Magnetospirillaceae fam. nov.</title>
        <authorList>
            <person name="Koziaeva V."/>
            <person name="Geelhoed J.S."/>
            <person name="Sorokin D.Y."/>
            <person name="Grouzdev D.S."/>
        </authorList>
    </citation>
    <scope>NUCLEOTIDE SEQUENCE [LARGE SCALE GENOMIC DNA]</scope>
    <source>
        <strain evidence="4 5">J10</strain>
    </source>
</reference>
<evidence type="ECO:0000313" key="4">
    <source>
        <dbReference type="EMBL" id="MBR9972964.1"/>
    </source>
</evidence>
<dbReference type="EC" id="2.3.1.-" evidence="4"/>
<dbReference type="SUPFAM" id="SSF55729">
    <property type="entry name" value="Acyl-CoA N-acyltransferases (Nat)"/>
    <property type="match status" value="1"/>
</dbReference>
<dbReference type="PANTHER" id="PTHR43420:SF44">
    <property type="entry name" value="ACETYLTRANSFERASE YPEA"/>
    <property type="match status" value="1"/>
</dbReference>
<dbReference type="Proteomes" id="UP000680714">
    <property type="component" value="Unassembled WGS sequence"/>
</dbReference>
<sequence length="153" mass="16635">MMDLIPAALAHAQLLSSIHCICFTDMWSPEAMVELLEMPGAEGLLAVDGGSLTPSTQPPGPAGMVLWRNIGDEAEILSIAVLPPWRRSGLGWQLLDAAVRSSIAKGAAVMFLEVAADNAGAQNLYLRSGFVKVGVRKRYYADKDAWVMRRDFY</sequence>